<dbReference type="AlphaFoldDB" id="A0A0C3DBP1"/>
<gene>
    <name evidence="1" type="ORF">SCLCIDRAFT_85987</name>
</gene>
<evidence type="ECO:0000313" key="1">
    <source>
        <dbReference type="EMBL" id="KIM53829.1"/>
    </source>
</evidence>
<reference evidence="1 2" key="1">
    <citation type="submission" date="2014-04" db="EMBL/GenBank/DDBJ databases">
        <authorList>
            <consortium name="DOE Joint Genome Institute"/>
            <person name="Kuo A."/>
            <person name="Kohler A."/>
            <person name="Nagy L.G."/>
            <person name="Floudas D."/>
            <person name="Copeland A."/>
            <person name="Barry K.W."/>
            <person name="Cichocki N."/>
            <person name="Veneault-Fourrey C."/>
            <person name="LaButti K."/>
            <person name="Lindquist E.A."/>
            <person name="Lipzen A."/>
            <person name="Lundell T."/>
            <person name="Morin E."/>
            <person name="Murat C."/>
            <person name="Sun H."/>
            <person name="Tunlid A."/>
            <person name="Henrissat B."/>
            <person name="Grigoriev I.V."/>
            <person name="Hibbett D.S."/>
            <person name="Martin F."/>
            <person name="Nordberg H.P."/>
            <person name="Cantor M.N."/>
            <person name="Hua S.X."/>
        </authorList>
    </citation>
    <scope>NUCLEOTIDE SEQUENCE [LARGE SCALE GENOMIC DNA]</scope>
    <source>
        <strain evidence="1 2">Foug A</strain>
    </source>
</reference>
<keyword evidence="2" id="KW-1185">Reference proteome</keyword>
<sequence>LHQRGIHNVFHSSLLHIHIPNDDHLFPGHLNEQIPELGGTTCEWTIDKILSHQGSHVDAKFEVLWMPGNKMWLPYDE</sequence>
<name>A0A0C3DBP1_9AGAM</name>
<protein>
    <recommendedName>
        <fullName evidence="3">Chromo domain-containing protein</fullName>
    </recommendedName>
</protein>
<proteinExistence type="predicted"/>
<evidence type="ECO:0000313" key="2">
    <source>
        <dbReference type="Proteomes" id="UP000053989"/>
    </source>
</evidence>
<reference evidence="2" key="2">
    <citation type="submission" date="2015-01" db="EMBL/GenBank/DDBJ databases">
        <title>Evolutionary Origins and Diversification of the Mycorrhizal Mutualists.</title>
        <authorList>
            <consortium name="DOE Joint Genome Institute"/>
            <consortium name="Mycorrhizal Genomics Consortium"/>
            <person name="Kohler A."/>
            <person name="Kuo A."/>
            <person name="Nagy L.G."/>
            <person name="Floudas D."/>
            <person name="Copeland A."/>
            <person name="Barry K.W."/>
            <person name="Cichocki N."/>
            <person name="Veneault-Fourrey C."/>
            <person name="LaButti K."/>
            <person name="Lindquist E.A."/>
            <person name="Lipzen A."/>
            <person name="Lundell T."/>
            <person name="Morin E."/>
            <person name="Murat C."/>
            <person name="Riley R."/>
            <person name="Ohm R."/>
            <person name="Sun H."/>
            <person name="Tunlid A."/>
            <person name="Henrissat B."/>
            <person name="Grigoriev I.V."/>
            <person name="Hibbett D.S."/>
            <person name="Martin F."/>
        </authorList>
    </citation>
    <scope>NUCLEOTIDE SEQUENCE [LARGE SCALE GENOMIC DNA]</scope>
    <source>
        <strain evidence="2">Foug A</strain>
    </source>
</reference>
<dbReference type="Proteomes" id="UP000053989">
    <property type="component" value="Unassembled WGS sequence"/>
</dbReference>
<evidence type="ECO:0008006" key="3">
    <source>
        <dbReference type="Google" id="ProtNLM"/>
    </source>
</evidence>
<feature type="non-terminal residue" evidence="1">
    <location>
        <position position="77"/>
    </location>
</feature>
<dbReference type="EMBL" id="KN822169">
    <property type="protein sequence ID" value="KIM53829.1"/>
    <property type="molecule type" value="Genomic_DNA"/>
</dbReference>
<feature type="non-terminal residue" evidence="1">
    <location>
        <position position="1"/>
    </location>
</feature>
<dbReference type="HOGENOM" id="CLU_132807_2_0_1"/>
<dbReference type="STRING" id="1036808.A0A0C3DBP1"/>
<organism evidence="1 2">
    <name type="scientific">Scleroderma citrinum Foug A</name>
    <dbReference type="NCBI Taxonomy" id="1036808"/>
    <lineage>
        <taxon>Eukaryota</taxon>
        <taxon>Fungi</taxon>
        <taxon>Dikarya</taxon>
        <taxon>Basidiomycota</taxon>
        <taxon>Agaricomycotina</taxon>
        <taxon>Agaricomycetes</taxon>
        <taxon>Agaricomycetidae</taxon>
        <taxon>Boletales</taxon>
        <taxon>Sclerodermatineae</taxon>
        <taxon>Sclerodermataceae</taxon>
        <taxon>Scleroderma</taxon>
    </lineage>
</organism>
<dbReference type="InParanoid" id="A0A0C3DBP1"/>
<dbReference type="OrthoDB" id="3211671at2759"/>
<accession>A0A0C3DBP1</accession>